<keyword evidence="2" id="KW-1185">Reference proteome</keyword>
<proteinExistence type="predicted"/>
<protein>
    <submittedName>
        <fullName evidence="1">Uncharacterized protein</fullName>
    </submittedName>
</protein>
<dbReference type="EMBL" id="FMZQ01000004">
    <property type="protein sequence ID" value="SDC57218.1"/>
    <property type="molecule type" value="Genomic_DNA"/>
</dbReference>
<name>A0A1G6MNQ7_9GAMM</name>
<accession>A0A1G6MNQ7</accession>
<evidence type="ECO:0000313" key="1">
    <source>
        <dbReference type="EMBL" id="SDC57218.1"/>
    </source>
</evidence>
<sequence>MPALIHLPFRHAQPPDMEGVSIGNTACANQKKVGFTDKPALPILLSGMVLLRPLSERRPPSDFPEQSPMASAP</sequence>
<organism evidence="1 2">
    <name type="scientific">Ectopseudomonas chengduensis</name>
    <dbReference type="NCBI Taxonomy" id="489632"/>
    <lineage>
        <taxon>Bacteria</taxon>
        <taxon>Pseudomonadati</taxon>
        <taxon>Pseudomonadota</taxon>
        <taxon>Gammaproteobacteria</taxon>
        <taxon>Pseudomonadales</taxon>
        <taxon>Pseudomonadaceae</taxon>
        <taxon>Ectopseudomonas</taxon>
    </lineage>
</organism>
<reference evidence="2" key="1">
    <citation type="submission" date="2016-10" db="EMBL/GenBank/DDBJ databases">
        <authorList>
            <person name="Varghese N."/>
            <person name="Submissions S."/>
        </authorList>
    </citation>
    <scope>NUCLEOTIDE SEQUENCE [LARGE SCALE GENOMIC DNA]</scope>
    <source>
        <strain evidence="2">DSM 26382</strain>
    </source>
</reference>
<dbReference type="AlphaFoldDB" id="A0A1G6MNQ7"/>
<evidence type="ECO:0000313" key="2">
    <source>
        <dbReference type="Proteomes" id="UP000199467"/>
    </source>
</evidence>
<dbReference type="Proteomes" id="UP000199467">
    <property type="component" value="Unassembled WGS sequence"/>
</dbReference>
<gene>
    <name evidence="1" type="ORF">SAMN05216576_104130</name>
</gene>